<reference evidence="1 2" key="1">
    <citation type="journal article" date="2019" name="Sci. Rep.">
        <title>Orb-weaving spider Araneus ventricosus genome elucidates the spidroin gene catalogue.</title>
        <authorList>
            <person name="Kono N."/>
            <person name="Nakamura H."/>
            <person name="Ohtoshi R."/>
            <person name="Moran D.A.P."/>
            <person name="Shinohara A."/>
            <person name="Yoshida Y."/>
            <person name="Fujiwara M."/>
            <person name="Mori M."/>
            <person name="Tomita M."/>
            <person name="Arakawa K."/>
        </authorList>
    </citation>
    <scope>NUCLEOTIDE SEQUENCE [LARGE SCALE GENOMIC DNA]</scope>
</reference>
<proteinExistence type="predicted"/>
<organism evidence="1 2">
    <name type="scientific">Araneus ventricosus</name>
    <name type="common">Orbweaver spider</name>
    <name type="synonym">Epeira ventricosa</name>
    <dbReference type="NCBI Taxonomy" id="182803"/>
    <lineage>
        <taxon>Eukaryota</taxon>
        <taxon>Metazoa</taxon>
        <taxon>Ecdysozoa</taxon>
        <taxon>Arthropoda</taxon>
        <taxon>Chelicerata</taxon>
        <taxon>Arachnida</taxon>
        <taxon>Araneae</taxon>
        <taxon>Araneomorphae</taxon>
        <taxon>Entelegynae</taxon>
        <taxon>Araneoidea</taxon>
        <taxon>Araneidae</taxon>
        <taxon>Araneus</taxon>
    </lineage>
</organism>
<gene>
    <name evidence="1" type="ORF">AVEN_31682_1</name>
</gene>
<dbReference type="AlphaFoldDB" id="A0A4Y2RNQ2"/>
<evidence type="ECO:0000313" key="1">
    <source>
        <dbReference type="EMBL" id="GBN76535.1"/>
    </source>
</evidence>
<name>A0A4Y2RNQ2_ARAVE</name>
<dbReference type="Proteomes" id="UP000499080">
    <property type="component" value="Unassembled WGS sequence"/>
</dbReference>
<comment type="caution">
    <text evidence="1">The sequence shown here is derived from an EMBL/GenBank/DDBJ whole genome shotgun (WGS) entry which is preliminary data.</text>
</comment>
<accession>A0A4Y2RNQ2</accession>
<protein>
    <submittedName>
        <fullName evidence="1">Uncharacterized protein</fullName>
    </submittedName>
</protein>
<dbReference type="EMBL" id="BGPR01017568">
    <property type="protein sequence ID" value="GBN76535.1"/>
    <property type="molecule type" value="Genomic_DNA"/>
</dbReference>
<keyword evidence="2" id="KW-1185">Reference proteome</keyword>
<sequence length="96" mass="9999">MRLPHLYGGACNTFWKVYGATSLVCGSAYRAGYAGTASAPDGACNGFLEEHAAPSIIVRQCTYAFWVCGTTSLLRAVACLSGPAGTTSLVAAVRQY</sequence>
<evidence type="ECO:0000313" key="2">
    <source>
        <dbReference type="Proteomes" id="UP000499080"/>
    </source>
</evidence>